<dbReference type="EMBL" id="MU253967">
    <property type="protein sequence ID" value="KAG9243576.1"/>
    <property type="molecule type" value="Genomic_DNA"/>
</dbReference>
<comment type="caution">
    <text evidence="2">The sequence shown here is derived from an EMBL/GenBank/DDBJ whole genome shotgun (WGS) entry which is preliminary data.</text>
</comment>
<protein>
    <submittedName>
        <fullName evidence="2">Uncharacterized protein</fullName>
    </submittedName>
</protein>
<feature type="region of interest" description="Disordered" evidence="1">
    <location>
        <begin position="684"/>
        <end position="743"/>
    </location>
</feature>
<reference evidence="2" key="1">
    <citation type="journal article" date="2021" name="IMA Fungus">
        <title>Genomic characterization of three marine fungi, including Emericellopsis atlantica sp. nov. with signatures of a generalist lifestyle and marine biomass degradation.</title>
        <authorList>
            <person name="Hagestad O.C."/>
            <person name="Hou L."/>
            <person name="Andersen J.H."/>
            <person name="Hansen E.H."/>
            <person name="Altermark B."/>
            <person name="Li C."/>
            <person name="Kuhnert E."/>
            <person name="Cox R.J."/>
            <person name="Crous P.W."/>
            <person name="Spatafora J.W."/>
            <person name="Lail K."/>
            <person name="Amirebrahimi M."/>
            <person name="Lipzen A."/>
            <person name="Pangilinan J."/>
            <person name="Andreopoulos W."/>
            <person name="Hayes R.D."/>
            <person name="Ng V."/>
            <person name="Grigoriev I.V."/>
            <person name="Jackson S.A."/>
            <person name="Sutton T.D.S."/>
            <person name="Dobson A.D.W."/>
            <person name="Rama T."/>
        </authorList>
    </citation>
    <scope>NUCLEOTIDE SEQUENCE</scope>
    <source>
        <strain evidence="2">TRa3180A</strain>
    </source>
</reference>
<organism evidence="2 3">
    <name type="scientific">Calycina marina</name>
    <dbReference type="NCBI Taxonomy" id="1763456"/>
    <lineage>
        <taxon>Eukaryota</taxon>
        <taxon>Fungi</taxon>
        <taxon>Dikarya</taxon>
        <taxon>Ascomycota</taxon>
        <taxon>Pezizomycotina</taxon>
        <taxon>Leotiomycetes</taxon>
        <taxon>Helotiales</taxon>
        <taxon>Pezizellaceae</taxon>
        <taxon>Calycina</taxon>
    </lineage>
</organism>
<accession>A0A9P7Z1J8</accession>
<feature type="compositionally biased region" description="Basic and acidic residues" evidence="1">
    <location>
        <begin position="722"/>
        <end position="737"/>
    </location>
</feature>
<evidence type="ECO:0000313" key="2">
    <source>
        <dbReference type="EMBL" id="KAG9243576.1"/>
    </source>
</evidence>
<feature type="region of interest" description="Disordered" evidence="1">
    <location>
        <begin position="136"/>
        <end position="170"/>
    </location>
</feature>
<feature type="compositionally biased region" description="Pro residues" evidence="1">
    <location>
        <begin position="447"/>
        <end position="461"/>
    </location>
</feature>
<name>A0A9P7Z1J8_9HELO</name>
<dbReference type="AlphaFoldDB" id="A0A9P7Z1J8"/>
<gene>
    <name evidence="2" type="ORF">BJ878DRAFT_113213</name>
</gene>
<feature type="region of interest" description="Disordered" evidence="1">
    <location>
        <begin position="441"/>
        <end position="461"/>
    </location>
</feature>
<feature type="compositionally biased region" description="Polar residues" evidence="1">
    <location>
        <begin position="688"/>
        <end position="721"/>
    </location>
</feature>
<sequence length="743" mass="84063">MANIDDLSKYNQENLLSILGYEKHSPTRNAGALKAEVKAYLAEYEFRGQKIPPLHRRNPAEARLCAYNFLEEDGRAERLFALNLDERLTWSADRATIVEAVAHLFRIRALNNHQNEIGAQQRVEKKICSHYATVETDCDGAESPSPSRKRARRSDVGKGSPAKRRREVESSPELDYQDVVALDAEYSLKPWAKASKRLNSQTAIHHIDSLNPAKRPDNIPEFTLDWLMDGLPWPVAADPELASFMHKWNFYVAENISSDVLHLGSYREVVDTLRSGTQLASLNGPRYQKFEKRVGERIEHLTGWFFKECFLENGIDGSLRKTKRFQELVDSRERVWKQEFETIASFENTLRRKKKVSRQPSALKSPVVFPNILHSPQQPNLRGDLREMADNVLEHLNKGLSVEEHDEYIVITPDLPAKVVLPEADPMEKYSATNTFFLDDSTASVPPKQPAPSPPRKLPVLAPAPPVTKMVVEELHHDEENLHRATKLHHCLTPESLRQVQSSISLARNHSHEVEEPSSVFGVTTEDPRKAVAATESPTITLAPEEEYAPKFAVKSDLLKACIAQGLKVLPGLNEAVQAELWRLHFWQHPDNISTFTLQSFCTKYQIPSIAKYTEWWTLQDEEQRTKRLQPNQRIPHAANAPSVTASDASTVHAYTFVASPPVAHEKHDQKFQALITGEQAAVKPVSPGSNAYHQSKGQTSFSSQWCTAKQNLQLKPSQSDNETRKNKHDSAERLQESRSTNQ</sequence>
<evidence type="ECO:0000256" key="1">
    <source>
        <dbReference type="SAM" id="MobiDB-lite"/>
    </source>
</evidence>
<proteinExistence type="predicted"/>
<evidence type="ECO:0000313" key="3">
    <source>
        <dbReference type="Proteomes" id="UP000887226"/>
    </source>
</evidence>
<dbReference type="OrthoDB" id="3540796at2759"/>
<keyword evidence="3" id="KW-1185">Reference proteome</keyword>
<dbReference type="Proteomes" id="UP000887226">
    <property type="component" value="Unassembled WGS sequence"/>
</dbReference>